<dbReference type="AlphaFoldDB" id="A0AAV3NY92"/>
<dbReference type="Proteomes" id="UP001454036">
    <property type="component" value="Unassembled WGS sequence"/>
</dbReference>
<keyword evidence="2" id="KW-1185">Reference proteome</keyword>
<name>A0AAV3NY92_LITER</name>
<sequence>MGILGCTERCKTKSGMRVARLVHSGGWGSGHRMRKGLGRMQEAMLRGWCWGEDVCGALSRDEGMSKVFSGGSRGVGQDWCEGGCERGGMCGENRRRVFMDKALGRG</sequence>
<proteinExistence type="predicted"/>
<gene>
    <name evidence="1" type="ORF">LIER_04599</name>
</gene>
<comment type="caution">
    <text evidence="1">The sequence shown here is derived from an EMBL/GenBank/DDBJ whole genome shotgun (WGS) entry which is preliminary data.</text>
</comment>
<organism evidence="1 2">
    <name type="scientific">Lithospermum erythrorhizon</name>
    <name type="common">Purple gromwell</name>
    <name type="synonym">Lithospermum officinale var. erythrorhizon</name>
    <dbReference type="NCBI Taxonomy" id="34254"/>
    <lineage>
        <taxon>Eukaryota</taxon>
        <taxon>Viridiplantae</taxon>
        <taxon>Streptophyta</taxon>
        <taxon>Embryophyta</taxon>
        <taxon>Tracheophyta</taxon>
        <taxon>Spermatophyta</taxon>
        <taxon>Magnoliopsida</taxon>
        <taxon>eudicotyledons</taxon>
        <taxon>Gunneridae</taxon>
        <taxon>Pentapetalae</taxon>
        <taxon>asterids</taxon>
        <taxon>lamiids</taxon>
        <taxon>Boraginales</taxon>
        <taxon>Boraginaceae</taxon>
        <taxon>Boraginoideae</taxon>
        <taxon>Lithospermeae</taxon>
        <taxon>Lithospermum</taxon>
    </lineage>
</organism>
<accession>A0AAV3NY92</accession>
<dbReference type="EMBL" id="BAABME010000597">
    <property type="protein sequence ID" value="GAA0144061.1"/>
    <property type="molecule type" value="Genomic_DNA"/>
</dbReference>
<protein>
    <submittedName>
        <fullName evidence="1">Uncharacterized protein</fullName>
    </submittedName>
</protein>
<reference evidence="1 2" key="1">
    <citation type="submission" date="2024-01" db="EMBL/GenBank/DDBJ databases">
        <title>The complete chloroplast genome sequence of Lithospermum erythrorhizon: insights into the phylogenetic relationship among Boraginaceae species and the maternal lineages of purple gromwells.</title>
        <authorList>
            <person name="Okada T."/>
            <person name="Watanabe K."/>
        </authorList>
    </citation>
    <scope>NUCLEOTIDE SEQUENCE [LARGE SCALE GENOMIC DNA]</scope>
</reference>
<evidence type="ECO:0000313" key="2">
    <source>
        <dbReference type="Proteomes" id="UP001454036"/>
    </source>
</evidence>
<evidence type="ECO:0000313" key="1">
    <source>
        <dbReference type="EMBL" id="GAA0144061.1"/>
    </source>
</evidence>